<gene>
    <name evidence="1" type="ORF">Poly21_02780</name>
</gene>
<evidence type="ECO:0008006" key="3">
    <source>
        <dbReference type="Google" id="ProtNLM"/>
    </source>
</evidence>
<proteinExistence type="predicted"/>
<keyword evidence="2" id="KW-1185">Reference proteome</keyword>
<evidence type="ECO:0000313" key="1">
    <source>
        <dbReference type="EMBL" id="TWU18123.1"/>
    </source>
</evidence>
<dbReference type="Proteomes" id="UP000319908">
    <property type="component" value="Unassembled WGS sequence"/>
</dbReference>
<comment type="caution">
    <text evidence="1">The sequence shown here is derived from an EMBL/GenBank/DDBJ whole genome shotgun (WGS) entry which is preliminary data.</text>
</comment>
<reference evidence="1 2" key="1">
    <citation type="journal article" date="2020" name="Antonie Van Leeuwenhoek">
        <title>Rhodopirellula heiligendammensis sp. nov., Rhodopirellula pilleata sp. nov., and Rhodopirellula solitaria sp. nov. isolated from natural or artificial marine surfaces in Northern Germany and California, USA, and emended description of the genus Rhodopirellula.</title>
        <authorList>
            <person name="Kallscheuer N."/>
            <person name="Wiegand S."/>
            <person name="Jogler M."/>
            <person name="Boedeker C."/>
            <person name="Peeters S.H."/>
            <person name="Rast P."/>
            <person name="Heuer A."/>
            <person name="Jetten M.S.M."/>
            <person name="Rohde M."/>
            <person name="Jogler C."/>
        </authorList>
    </citation>
    <scope>NUCLEOTIDE SEQUENCE [LARGE SCALE GENOMIC DNA]</scope>
    <source>
        <strain evidence="1 2">Poly21</strain>
    </source>
</reference>
<name>A0A5C6C0N5_9BACT</name>
<dbReference type="AlphaFoldDB" id="A0A5C6C0N5"/>
<sequence>MNMSVSFRLFSYLTLLLCITSGCSTDDRPEGLPDLQPLVVKVLQSGSPLAGASVRLIPNDATNPWALGGTTDDNGEAAIQTNGKYSGAPLGEYRVTVSKLQSDTPATASDDPSGAVEGKTFQLVDLAYQSQQKTPSTISVTAEDDSVKIVDVGAAVKKQLPKL</sequence>
<dbReference type="EMBL" id="SJPU01000001">
    <property type="protein sequence ID" value="TWU18123.1"/>
    <property type="molecule type" value="Genomic_DNA"/>
</dbReference>
<protein>
    <recommendedName>
        <fullName evidence="3">Carboxypeptidase regulatory-like domain-containing protein</fullName>
    </recommendedName>
</protein>
<organism evidence="1 2">
    <name type="scientific">Allorhodopirellula heiligendammensis</name>
    <dbReference type="NCBI Taxonomy" id="2714739"/>
    <lineage>
        <taxon>Bacteria</taxon>
        <taxon>Pseudomonadati</taxon>
        <taxon>Planctomycetota</taxon>
        <taxon>Planctomycetia</taxon>
        <taxon>Pirellulales</taxon>
        <taxon>Pirellulaceae</taxon>
        <taxon>Allorhodopirellula</taxon>
    </lineage>
</organism>
<evidence type="ECO:0000313" key="2">
    <source>
        <dbReference type="Proteomes" id="UP000319908"/>
    </source>
</evidence>
<accession>A0A5C6C0N5</accession>